<evidence type="ECO:0000313" key="3">
    <source>
        <dbReference type="Proteomes" id="UP000001514"/>
    </source>
</evidence>
<dbReference type="HOGENOM" id="CLU_2101133_0_0_1"/>
<evidence type="ECO:0000256" key="1">
    <source>
        <dbReference type="SAM" id="Phobius"/>
    </source>
</evidence>
<dbReference type="EMBL" id="GL377599">
    <property type="protein sequence ID" value="EFJ21635.1"/>
    <property type="molecule type" value="Genomic_DNA"/>
</dbReference>
<accession>D8S2H8</accession>
<sequence length="116" mass="13202">MDVENLYTCICQRHKLEHLLPSTCGAVLAISMLFCVCLLYFHPQVLRFSNLLDSVVVPQMLEVLGVLLPYEYLLWHGRDPAVKMKTGFCHKSVEINHLFAYSSSPTVSRNLHLAII</sequence>
<evidence type="ECO:0000313" key="2">
    <source>
        <dbReference type="EMBL" id="EFJ21635.1"/>
    </source>
</evidence>
<dbReference type="AlphaFoldDB" id="D8S2H8"/>
<keyword evidence="1" id="KW-0812">Transmembrane</keyword>
<keyword evidence="3" id="KW-1185">Reference proteome</keyword>
<dbReference type="InParanoid" id="D8S2H8"/>
<dbReference type="Proteomes" id="UP000001514">
    <property type="component" value="Unassembled WGS sequence"/>
</dbReference>
<dbReference type="KEGG" id="smo:SELMODRAFT_417519"/>
<feature type="transmembrane region" description="Helical" evidence="1">
    <location>
        <begin position="23"/>
        <end position="43"/>
    </location>
</feature>
<keyword evidence="1" id="KW-0472">Membrane</keyword>
<feature type="transmembrane region" description="Helical" evidence="1">
    <location>
        <begin position="55"/>
        <end position="75"/>
    </location>
</feature>
<proteinExistence type="predicted"/>
<gene>
    <name evidence="2" type="ORF">SELMODRAFT_417519</name>
</gene>
<reference evidence="2 3" key="1">
    <citation type="journal article" date="2011" name="Science">
        <title>The Selaginella genome identifies genetic changes associated with the evolution of vascular plants.</title>
        <authorList>
            <person name="Banks J.A."/>
            <person name="Nishiyama T."/>
            <person name="Hasebe M."/>
            <person name="Bowman J.L."/>
            <person name="Gribskov M."/>
            <person name="dePamphilis C."/>
            <person name="Albert V.A."/>
            <person name="Aono N."/>
            <person name="Aoyama T."/>
            <person name="Ambrose B.A."/>
            <person name="Ashton N.W."/>
            <person name="Axtell M.J."/>
            <person name="Barker E."/>
            <person name="Barker M.S."/>
            <person name="Bennetzen J.L."/>
            <person name="Bonawitz N.D."/>
            <person name="Chapple C."/>
            <person name="Cheng C."/>
            <person name="Correa L.G."/>
            <person name="Dacre M."/>
            <person name="DeBarry J."/>
            <person name="Dreyer I."/>
            <person name="Elias M."/>
            <person name="Engstrom E.M."/>
            <person name="Estelle M."/>
            <person name="Feng L."/>
            <person name="Finet C."/>
            <person name="Floyd S.K."/>
            <person name="Frommer W.B."/>
            <person name="Fujita T."/>
            <person name="Gramzow L."/>
            <person name="Gutensohn M."/>
            <person name="Harholt J."/>
            <person name="Hattori M."/>
            <person name="Heyl A."/>
            <person name="Hirai T."/>
            <person name="Hiwatashi Y."/>
            <person name="Ishikawa M."/>
            <person name="Iwata M."/>
            <person name="Karol K.G."/>
            <person name="Koehler B."/>
            <person name="Kolukisaoglu U."/>
            <person name="Kubo M."/>
            <person name="Kurata T."/>
            <person name="Lalonde S."/>
            <person name="Li K."/>
            <person name="Li Y."/>
            <person name="Litt A."/>
            <person name="Lyons E."/>
            <person name="Manning G."/>
            <person name="Maruyama T."/>
            <person name="Michael T.P."/>
            <person name="Mikami K."/>
            <person name="Miyazaki S."/>
            <person name="Morinaga S."/>
            <person name="Murata T."/>
            <person name="Mueller-Roeber B."/>
            <person name="Nelson D.R."/>
            <person name="Obara M."/>
            <person name="Oguri Y."/>
            <person name="Olmstead R.G."/>
            <person name="Onodera N."/>
            <person name="Petersen B.L."/>
            <person name="Pils B."/>
            <person name="Prigge M."/>
            <person name="Rensing S.A."/>
            <person name="Riano-Pachon D.M."/>
            <person name="Roberts A.W."/>
            <person name="Sato Y."/>
            <person name="Scheller H.V."/>
            <person name="Schulz B."/>
            <person name="Schulz C."/>
            <person name="Shakirov E.V."/>
            <person name="Shibagaki N."/>
            <person name="Shinohara N."/>
            <person name="Shippen D.E."/>
            <person name="Soerensen I."/>
            <person name="Sotooka R."/>
            <person name="Sugimoto N."/>
            <person name="Sugita M."/>
            <person name="Sumikawa N."/>
            <person name="Tanurdzic M."/>
            <person name="Theissen G."/>
            <person name="Ulvskov P."/>
            <person name="Wakazuki S."/>
            <person name="Weng J.K."/>
            <person name="Willats W.W."/>
            <person name="Wipf D."/>
            <person name="Wolf P.G."/>
            <person name="Yang L."/>
            <person name="Zimmer A.D."/>
            <person name="Zhu Q."/>
            <person name="Mitros T."/>
            <person name="Hellsten U."/>
            <person name="Loque D."/>
            <person name="Otillar R."/>
            <person name="Salamov A."/>
            <person name="Schmutz J."/>
            <person name="Shapiro H."/>
            <person name="Lindquist E."/>
            <person name="Lucas S."/>
            <person name="Rokhsar D."/>
            <person name="Grigoriev I.V."/>
        </authorList>
    </citation>
    <scope>NUCLEOTIDE SEQUENCE [LARGE SCALE GENOMIC DNA]</scope>
</reference>
<dbReference type="Gramene" id="EFJ21635">
    <property type="protein sequence ID" value="EFJ21635"/>
    <property type="gene ID" value="SELMODRAFT_417519"/>
</dbReference>
<keyword evidence="1" id="KW-1133">Transmembrane helix</keyword>
<protein>
    <submittedName>
        <fullName evidence="2">Uncharacterized protein</fullName>
    </submittedName>
</protein>
<organism evidence="3">
    <name type="scientific">Selaginella moellendorffii</name>
    <name type="common">Spikemoss</name>
    <dbReference type="NCBI Taxonomy" id="88036"/>
    <lineage>
        <taxon>Eukaryota</taxon>
        <taxon>Viridiplantae</taxon>
        <taxon>Streptophyta</taxon>
        <taxon>Embryophyta</taxon>
        <taxon>Tracheophyta</taxon>
        <taxon>Lycopodiopsida</taxon>
        <taxon>Selaginellales</taxon>
        <taxon>Selaginellaceae</taxon>
        <taxon>Selaginella</taxon>
    </lineage>
</organism>
<name>D8S2H8_SELML</name>